<dbReference type="InterPro" id="IPR020471">
    <property type="entry name" value="AKR"/>
</dbReference>
<organism evidence="2 3">
    <name type="scientific">Rubripirellula obstinata</name>
    <dbReference type="NCBI Taxonomy" id="406547"/>
    <lineage>
        <taxon>Bacteria</taxon>
        <taxon>Pseudomonadati</taxon>
        <taxon>Planctomycetota</taxon>
        <taxon>Planctomycetia</taxon>
        <taxon>Pirellulales</taxon>
        <taxon>Pirellulaceae</taxon>
        <taxon>Rubripirellula</taxon>
    </lineage>
</organism>
<proteinExistence type="predicted"/>
<dbReference type="PANTHER" id="PTHR42686">
    <property type="entry name" value="GH17980P-RELATED"/>
    <property type="match status" value="1"/>
</dbReference>
<evidence type="ECO:0000313" key="3">
    <source>
        <dbReference type="Proteomes" id="UP000322699"/>
    </source>
</evidence>
<dbReference type="CDD" id="cd19152">
    <property type="entry name" value="AKR_AKR15A"/>
    <property type="match status" value="1"/>
</dbReference>
<dbReference type="RefSeq" id="WP_235033370.1">
    <property type="nucleotide sequence ID" value="NZ_LWSK01000003.1"/>
</dbReference>
<reference evidence="2 3" key="1">
    <citation type="submission" date="2019-08" db="EMBL/GenBank/DDBJ databases">
        <title>Deep-cultivation of Planctomycetes and their phenomic and genomic characterization uncovers novel biology.</title>
        <authorList>
            <person name="Wiegand S."/>
            <person name="Jogler M."/>
            <person name="Boedeker C."/>
            <person name="Pinto D."/>
            <person name="Vollmers J."/>
            <person name="Rivas-Marin E."/>
            <person name="Kohn T."/>
            <person name="Peeters S.H."/>
            <person name="Heuer A."/>
            <person name="Rast P."/>
            <person name="Oberbeckmann S."/>
            <person name="Bunk B."/>
            <person name="Jeske O."/>
            <person name="Meyerdierks A."/>
            <person name="Storesund J.E."/>
            <person name="Kallscheuer N."/>
            <person name="Luecker S."/>
            <person name="Lage O.M."/>
            <person name="Pohl T."/>
            <person name="Merkel B.J."/>
            <person name="Hornburger P."/>
            <person name="Mueller R.-W."/>
            <person name="Bruemmer F."/>
            <person name="Labrenz M."/>
            <person name="Spormann A.M."/>
            <person name="Op Den Camp H."/>
            <person name="Overmann J."/>
            <person name="Amann R."/>
            <person name="Jetten M.S.M."/>
            <person name="Mascher T."/>
            <person name="Medema M.H."/>
            <person name="Devos D.P."/>
            <person name="Kaster A.-K."/>
            <person name="Ovreas L."/>
            <person name="Rohde M."/>
            <person name="Galperin M.Y."/>
            <person name="Jogler C."/>
        </authorList>
    </citation>
    <scope>NUCLEOTIDE SEQUENCE [LARGE SCALE GENOMIC DNA]</scope>
    <source>
        <strain evidence="2 3">LF1</strain>
    </source>
</reference>
<comment type="caution">
    <text evidence="2">The sequence shown here is derived from an EMBL/GenBank/DDBJ whole genome shotgun (WGS) entry which is preliminary data.</text>
</comment>
<dbReference type="Pfam" id="PF00248">
    <property type="entry name" value="Aldo_ket_red"/>
    <property type="match status" value="1"/>
</dbReference>
<dbReference type="GO" id="GO:0005829">
    <property type="term" value="C:cytosol"/>
    <property type="evidence" value="ECO:0007669"/>
    <property type="project" value="TreeGrafter"/>
</dbReference>
<dbReference type="Proteomes" id="UP000322699">
    <property type="component" value="Unassembled WGS sequence"/>
</dbReference>
<dbReference type="EMBL" id="VRLW01000001">
    <property type="protein sequence ID" value="KAA1261122.1"/>
    <property type="molecule type" value="Genomic_DNA"/>
</dbReference>
<protein>
    <submittedName>
        <fullName evidence="2">Pyridoxal 4-dehydrogenase</fullName>
        <ecNumber evidence="2">1.1.1.107</ecNumber>
    </submittedName>
</protein>
<dbReference type="InterPro" id="IPR023210">
    <property type="entry name" value="NADP_OxRdtase_dom"/>
</dbReference>
<accession>A0A5B1CLA7</accession>
<dbReference type="EC" id="1.1.1.107" evidence="2"/>
<dbReference type="GO" id="GO:0050235">
    <property type="term" value="F:pyridoxal 4-dehydrogenase activity"/>
    <property type="evidence" value="ECO:0007669"/>
    <property type="project" value="UniProtKB-EC"/>
</dbReference>
<evidence type="ECO:0000259" key="1">
    <source>
        <dbReference type="Pfam" id="PF00248"/>
    </source>
</evidence>
<sequence>MQTNSTTSQLGTTALQLPPIIFGSSALGNLYQAIGDEVKREIVSQWFTQSTGVVVADSAGKYGAGLALECMAAALTQLGIDQQDILISNKLGWRRVPLVGSEPTFEPGAWVDLKHDAVQDISYDGMLRCWEQGCELLAPYQPQIVSVHDPDEYLASAVDESDASARWDDLGGAYQALFELKDRGTVSAIGVGSKDWRVSQRLCDTYDLDWVMLATSLTIYEHSQDLLDFVESLRKRNISVINSAVFNSGFLIGEDFFDYRKITGESAEDQSLLKWRAKFHDICARHQVSPAEACVAFGMSPPGVIATALNSSRPGRIAQNVSLVHAKPADAFWSELKNSGLIAEDYPYLAVNDHA</sequence>
<feature type="domain" description="NADP-dependent oxidoreductase" evidence="1">
    <location>
        <begin position="19"/>
        <end position="335"/>
    </location>
</feature>
<dbReference type="AlphaFoldDB" id="A0A5B1CLA7"/>
<dbReference type="Gene3D" id="3.20.20.100">
    <property type="entry name" value="NADP-dependent oxidoreductase domain"/>
    <property type="match status" value="1"/>
</dbReference>
<dbReference type="SUPFAM" id="SSF51430">
    <property type="entry name" value="NAD(P)-linked oxidoreductase"/>
    <property type="match status" value="1"/>
</dbReference>
<evidence type="ECO:0000313" key="2">
    <source>
        <dbReference type="EMBL" id="KAA1261122.1"/>
    </source>
</evidence>
<name>A0A5B1CLA7_9BACT</name>
<keyword evidence="3" id="KW-1185">Reference proteome</keyword>
<keyword evidence="2" id="KW-0560">Oxidoreductase</keyword>
<dbReference type="PANTHER" id="PTHR42686:SF1">
    <property type="entry name" value="GH17980P-RELATED"/>
    <property type="match status" value="1"/>
</dbReference>
<dbReference type="InterPro" id="IPR036812">
    <property type="entry name" value="NAD(P)_OxRdtase_dom_sf"/>
</dbReference>
<gene>
    <name evidence="2" type="primary">pld1</name>
    <name evidence="2" type="ORF">LF1_36660</name>
</gene>